<proteinExistence type="predicted"/>
<dbReference type="AlphaFoldDB" id="A0A6L2ZLQ6"/>
<dbReference type="Proteomes" id="UP000504714">
    <property type="component" value="Unassembled WGS sequence"/>
</dbReference>
<dbReference type="EMBL" id="BLXO01000001">
    <property type="protein sequence ID" value="GFN45231.1"/>
    <property type="molecule type" value="Genomic_DNA"/>
</dbReference>
<name>A0A6L2ZLQ6_9ENTR</name>
<dbReference type="RefSeq" id="WP_176487124.1">
    <property type="nucleotide sequence ID" value="NZ_BLXO01000001.1"/>
</dbReference>
<evidence type="ECO:0000313" key="2">
    <source>
        <dbReference type="Proteomes" id="UP000504714"/>
    </source>
</evidence>
<organism evidence="1 2">
    <name type="scientific">Candidatus Regiella insecticola</name>
    <dbReference type="NCBI Taxonomy" id="138073"/>
    <lineage>
        <taxon>Bacteria</taxon>
        <taxon>Pseudomonadati</taxon>
        <taxon>Pseudomonadota</taxon>
        <taxon>Gammaproteobacteria</taxon>
        <taxon>Enterobacterales</taxon>
        <taxon>Enterobacteriaceae</taxon>
        <taxon>aphid secondary symbionts</taxon>
        <taxon>Candidatus Regiella</taxon>
    </lineage>
</organism>
<reference evidence="1 2" key="1">
    <citation type="submission" date="2020-06" db="EMBL/GenBank/DDBJ databases">
        <title>The genome sequence of Candidatus Regiella insecticola strain Tut.</title>
        <authorList>
            <person name="Nikoh N."/>
            <person name="Tsuchida T."/>
            <person name="Koga R."/>
            <person name="Oshima K."/>
            <person name="Hattori M."/>
            <person name="Fukatsu T."/>
        </authorList>
    </citation>
    <scope>NUCLEOTIDE SEQUENCE [LARGE SCALE GENOMIC DNA]</scope>
    <source>
        <strain evidence="1 2">Tut</strain>
    </source>
</reference>
<evidence type="ECO:0000313" key="1">
    <source>
        <dbReference type="EMBL" id="GFN45231.1"/>
    </source>
</evidence>
<dbReference type="InterPro" id="IPR025528">
    <property type="entry name" value="BrnA_antitoxin"/>
</dbReference>
<gene>
    <name evidence="1" type="ORF">RINTU1_02790</name>
</gene>
<protein>
    <submittedName>
        <fullName evidence="1">Antitoxin</fullName>
    </submittedName>
</protein>
<accession>A0A6L2ZLQ6</accession>
<dbReference type="Pfam" id="PF14384">
    <property type="entry name" value="BrnA_antitoxin"/>
    <property type="match status" value="1"/>
</dbReference>
<comment type="caution">
    <text evidence="1">The sequence shown here is derived from an EMBL/GenBank/DDBJ whole genome shotgun (WGS) entry which is preliminary data.</text>
</comment>
<sequence length="96" mass="11031">MNKRISEDIMNDNPEWSDKDFARARPAADVLTELFGKEGAAKVMRARGRPKLLNPKEPIKLRIDSDIVSAYRAQGDRWQTRMNEALRDYAKSHGMI</sequence>